<dbReference type="Pfam" id="PF00642">
    <property type="entry name" value="zf-CCCH"/>
    <property type="match status" value="1"/>
</dbReference>
<organism evidence="8 9">
    <name type="scientific">Wickerhamomyces pijperi</name>
    <name type="common">Yeast</name>
    <name type="synonym">Pichia pijperi</name>
    <dbReference type="NCBI Taxonomy" id="599730"/>
    <lineage>
        <taxon>Eukaryota</taxon>
        <taxon>Fungi</taxon>
        <taxon>Dikarya</taxon>
        <taxon>Ascomycota</taxon>
        <taxon>Saccharomycotina</taxon>
        <taxon>Saccharomycetes</taxon>
        <taxon>Phaffomycetales</taxon>
        <taxon>Wickerhamomycetaceae</taxon>
        <taxon>Wickerhamomyces</taxon>
    </lineage>
</organism>
<dbReference type="SUPFAM" id="SSF90229">
    <property type="entry name" value="CCCH zinc finger"/>
    <property type="match status" value="2"/>
</dbReference>
<dbReference type="GO" id="GO:0000209">
    <property type="term" value="P:protein polyubiquitination"/>
    <property type="evidence" value="ECO:0007669"/>
    <property type="project" value="InterPro"/>
</dbReference>
<evidence type="ECO:0000256" key="1">
    <source>
        <dbReference type="ARBA" id="ARBA00022723"/>
    </source>
</evidence>
<dbReference type="PANTHER" id="PTHR11224">
    <property type="entry name" value="MAKORIN-RELATED"/>
    <property type="match status" value="1"/>
</dbReference>
<feature type="region of interest" description="Disordered" evidence="6">
    <location>
        <begin position="330"/>
        <end position="379"/>
    </location>
</feature>
<protein>
    <recommendedName>
        <fullName evidence="7">C3H1-type domain-containing protein</fullName>
    </recommendedName>
</protein>
<reference evidence="8" key="2">
    <citation type="submission" date="2021-01" db="EMBL/GenBank/DDBJ databases">
        <authorList>
            <person name="Schikora-Tamarit M.A."/>
        </authorList>
    </citation>
    <scope>NUCLEOTIDE SEQUENCE</scope>
    <source>
        <strain evidence="8">CBS2887</strain>
    </source>
</reference>
<feature type="region of interest" description="Disordered" evidence="6">
    <location>
        <begin position="117"/>
        <end position="197"/>
    </location>
</feature>
<dbReference type="AlphaFoldDB" id="A0A9P8QHS5"/>
<evidence type="ECO:0000313" key="9">
    <source>
        <dbReference type="Proteomes" id="UP000774326"/>
    </source>
</evidence>
<keyword evidence="3 5" id="KW-0863">Zinc-finger</keyword>
<dbReference type="Proteomes" id="UP000774326">
    <property type="component" value="Unassembled WGS sequence"/>
</dbReference>
<evidence type="ECO:0000256" key="2">
    <source>
        <dbReference type="ARBA" id="ARBA00022737"/>
    </source>
</evidence>
<keyword evidence="4 5" id="KW-0862">Zinc</keyword>
<evidence type="ECO:0000256" key="6">
    <source>
        <dbReference type="SAM" id="MobiDB-lite"/>
    </source>
</evidence>
<evidence type="ECO:0000313" key="8">
    <source>
        <dbReference type="EMBL" id="KAH3688919.1"/>
    </source>
</evidence>
<dbReference type="Gene3D" id="4.10.1000.10">
    <property type="entry name" value="Zinc finger, CCCH-type"/>
    <property type="match status" value="1"/>
</dbReference>
<reference evidence="8" key="1">
    <citation type="journal article" date="2021" name="Open Biol.">
        <title>Shared evolutionary footprints suggest mitochondrial oxidative damage underlies multiple complex I losses in fungi.</title>
        <authorList>
            <person name="Schikora-Tamarit M.A."/>
            <person name="Marcet-Houben M."/>
            <person name="Nosek J."/>
            <person name="Gabaldon T."/>
        </authorList>
    </citation>
    <scope>NUCLEOTIDE SEQUENCE</scope>
    <source>
        <strain evidence="8">CBS2887</strain>
    </source>
</reference>
<feature type="compositionally biased region" description="Polar residues" evidence="6">
    <location>
        <begin position="156"/>
        <end position="197"/>
    </location>
</feature>
<keyword evidence="1 5" id="KW-0479">Metal-binding</keyword>
<dbReference type="GO" id="GO:0008270">
    <property type="term" value="F:zinc ion binding"/>
    <property type="evidence" value="ECO:0007669"/>
    <property type="project" value="UniProtKB-KW"/>
</dbReference>
<dbReference type="InterPro" id="IPR045072">
    <property type="entry name" value="MKRN-like"/>
</dbReference>
<dbReference type="EMBL" id="JAEUBG010000056">
    <property type="protein sequence ID" value="KAH3688919.1"/>
    <property type="molecule type" value="Genomic_DNA"/>
</dbReference>
<name>A0A9P8QHS5_WICPI</name>
<feature type="zinc finger region" description="C3H1-type" evidence="5">
    <location>
        <begin position="72"/>
        <end position="99"/>
    </location>
</feature>
<feature type="domain" description="C3H1-type" evidence="7">
    <location>
        <begin position="43"/>
        <end position="70"/>
    </location>
</feature>
<evidence type="ECO:0000259" key="7">
    <source>
        <dbReference type="PROSITE" id="PS50103"/>
    </source>
</evidence>
<keyword evidence="2" id="KW-0677">Repeat</keyword>
<gene>
    <name evidence="8" type="ORF">WICPIJ_000092</name>
</gene>
<sequence>MRRMSSASHSTATQNHQHLNDSLHHGSLNINGVEVSKSPPSRNLAHVPCKFFKQGTCQAGSSCPFSHAIDATTDTTPCKYFQKGNCKFGNKCALAHLLPDGTRLNPKSLAQVYQNHNIIQNSNGSRRRSSATNGYGANNNSSGNGSVSGRSGVTGDSNLSNSFQENGGSSYQSNSPIDIKNYTQSTPKPTQIDTSYTSTSPAFYQQNYNLASYSQTQTSPIRQSSFSYQEMAVSPQYANSSSFTNMSSNIWSTTPNTASTAQTSPNINRAQIINSSSSIPTFQFSAGSFKSGAFSMEVLSGSAIYDEDEPHDDEDDDAYGRNGVFEEDYIPSSLSDLLTPQELQRRGSRPSTTFKRPSFGPSGIAAGTVSALETQFDME</sequence>
<evidence type="ECO:0000256" key="4">
    <source>
        <dbReference type="ARBA" id="ARBA00022833"/>
    </source>
</evidence>
<dbReference type="PANTHER" id="PTHR11224:SF10">
    <property type="entry name" value="IP09428P-RELATED"/>
    <property type="match status" value="1"/>
</dbReference>
<dbReference type="InterPro" id="IPR041367">
    <property type="entry name" value="Znf-CCCH_4"/>
</dbReference>
<dbReference type="Gene3D" id="1.20.120.1350">
    <property type="entry name" value="Pneumovirus matrix protein 2 (M2), zinc-binding domain"/>
    <property type="match status" value="1"/>
</dbReference>
<dbReference type="InterPro" id="IPR000571">
    <property type="entry name" value="Znf_CCCH"/>
</dbReference>
<feature type="zinc finger region" description="C3H1-type" evidence="5">
    <location>
        <begin position="43"/>
        <end position="70"/>
    </location>
</feature>
<feature type="domain" description="C3H1-type" evidence="7">
    <location>
        <begin position="72"/>
        <end position="99"/>
    </location>
</feature>
<feature type="compositionally biased region" description="Low complexity" evidence="6">
    <location>
        <begin position="130"/>
        <end position="155"/>
    </location>
</feature>
<proteinExistence type="predicted"/>
<evidence type="ECO:0000256" key="3">
    <source>
        <dbReference type="ARBA" id="ARBA00022771"/>
    </source>
</evidence>
<dbReference type="InterPro" id="IPR036855">
    <property type="entry name" value="Znf_CCCH_sf"/>
</dbReference>
<keyword evidence="9" id="KW-1185">Reference proteome</keyword>
<feature type="compositionally biased region" description="Polar residues" evidence="6">
    <location>
        <begin position="332"/>
        <end position="342"/>
    </location>
</feature>
<dbReference type="Pfam" id="PF18044">
    <property type="entry name" value="zf-CCCH_4"/>
    <property type="match status" value="1"/>
</dbReference>
<dbReference type="OrthoDB" id="411372at2759"/>
<comment type="caution">
    <text evidence="8">The sequence shown here is derived from an EMBL/GenBank/DDBJ whole genome shotgun (WGS) entry which is preliminary data.</text>
</comment>
<dbReference type="SMART" id="SM00356">
    <property type="entry name" value="ZnF_C3H1"/>
    <property type="match status" value="2"/>
</dbReference>
<evidence type="ECO:0000256" key="5">
    <source>
        <dbReference type="PROSITE-ProRule" id="PRU00723"/>
    </source>
</evidence>
<dbReference type="PROSITE" id="PS50103">
    <property type="entry name" value="ZF_C3H1"/>
    <property type="match status" value="2"/>
</dbReference>
<dbReference type="GO" id="GO:0061630">
    <property type="term" value="F:ubiquitin protein ligase activity"/>
    <property type="evidence" value="ECO:0007669"/>
    <property type="project" value="InterPro"/>
</dbReference>
<accession>A0A9P8QHS5</accession>